<dbReference type="AlphaFoldDB" id="A0AA91I7X8"/>
<dbReference type="RefSeq" id="WP_081271292.1">
    <property type="nucleotide sequence ID" value="NZ_LVHG01000095.1"/>
</dbReference>
<protein>
    <submittedName>
        <fullName evidence="3">Arsenate reductase</fullName>
    </submittedName>
</protein>
<comment type="similarity">
    <text evidence="1 2">Belongs to the ArsC family.</text>
</comment>
<dbReference type="PROSITE" id="PS51353">
    <property type="entry name" value="ARSC"/>
    <property type="match status" value="1"/>
</dbReference>
<dbReference type="SUPFAM" id="SSF52833">
    <property type="entry name" value="Thioredoxin-like"/>
    <property type="match status" value="1"/>
</dbReference>
<evidence type="ECO:0000313" key="4">
    <source>
        <dbReference type="Proteomes" id="UP000077852"/>
    </source>
</evidence>
<dbReference type="PANTHER" id="PTHR30041">
    <property type="entry name" value="ARSENATE REDUCTASE"/>
    <property type="match status" value="1"/>
</dbReference>
<dbReference type="NCBIfam" id="NF008107">
    <property type="entry name" value="PRK10853.1"/>
    <property type="match status" value="1"/>
</dbReference>
<dbReference type="EMBL" id="LVHG01000095">
    <property type="protein sequence ID" value="OAK57052.1"/>
    <property type="molecule type" value="Genomic_DNA"/>
</dbReference>
<comment type="caution">
    <text evidence="3">The sequence shown here is derived from an EMBL/GenBank/DDBJ whole genome shotgun (WGS) entry which is preliminary data.</text>
</comment>
<name>A0AA91I7X8_VARPD</name>
<dbReference type="InterPro" id="IPR036249">
    <property type="entry name" value="Thioredoxin-like_sf"/>
</dbReference>
<organism evidence="3 4">
    <name type="scientific">Variovorax paradoxus</name>
    <dbReference type="NCBI Taxonomy" id="34073"/>
    <lineage>
        <taxon>Bacteria</taxon>
        <taxon>Pseudomonadati</taxon>
        <taxon>Pseudomonadota</taxon>
        <taxon>Betaproteobacteria</taxon>
        <taxon>Burkholderiales</taxon>
        <taxon>Comamonadaceae</taxon>
        <taxon>Variovorax</taxon>
    </lineage>
</organism>
<dbReference type="NCBIfam" id="TIGR01617">
    <property type="entry name" value="arsC_related"/>
    <property type="match status" value="1"/>
</dbReference>
<dbReference type="Proteomes" id="UP000077852">
    <property type="component" value="Unassembled WGS sequence"/>
</dbReference>
<evidence type="ECO:0000256" key="1">
    <source>
        <dbReference type="ARBA" id="ARBA00007198"/>
    </source>
</evidence>
<dbReference type="Pfam" id="PF03960">
    <property type="entry name" value="ArsC"/>
    <property type="match status" value="1"/>
</dbReference>
<evidence type="ECO:0000313" key="3">
    <source>
        <dbReference type="EMBL" id="OAK57052.1"/>
    </source>
</evidence>
<sequence>MTTLYGIPNCDTVKRARAWLDEHGVAYTFHDFKKQGVPEAELDQWLKKPGWEALVNRKGTTWRKLDEATREGVTDAASARPVLLANPSLIKRPVVDWGPKKPVTTGFDAEAWAAVKAV</sequence>
<gene>
    <name evidence="3" type="ORF">A3K87_03955</name>
</gene>
<reference evidence="3 4" key="1">
    <citation type="submission" date="2016-03" db="EMBL/GenBank/DDBJ databases">
        <title>Genome sequence of Variovorax paradoxus KB5.</title>
        <authorList>
            <person name="Jeong H."/>
            <person name="Hong C.E."/>
            <person name="Jo S.H."/>
            <person name="Park J.M."/>
        </authorList>
    </citation>
    <scope>NUCLEOTIDE SEQUENCE [LARGE SCALE GENOMIC DNA]</scope>
    <source>
        <strain evidence="3 4">KB5</strain>
    </source>
</reference>
<evidence type="ECO:0000256" key="2">
    <source>
        <dbReference type="PROSITE-ProRule" id="PRU01282"/>
    </source>
</evidence>
<dbReference type="InterPro" id="IPR006504">
    <property type="entry name" value="Tscrpt_reg_Spx/MgsR"/>
</dbReference>
<proteinExistence type="inferred from homology"/>
<dbReference type="Gene3D" id="3.40.30.10">
    <property type="entry name" value="Glutaredoxin"/>
    <property type="match status" value="1"/>
</dbReference>
<dbReference type="InterPro" id="IPR006660">
    <property type="entry name" value="Arsenate_reductase-like"/>
</dbReference>
<dbReference type="PANTHER" id="PTHR30041:SF8">
    <property type="entry name" value="PROTEIN YFFB"/>
    <property type="match status" value="1"/>
</dbReference>
<accession>A0AA91I7X8</accession>
<dbReference type="CDD" id="cd03035">
    <property type="entry name" value="ArsC_Yffb"/>
    <property type="match status" value="1"/>
</dbReference>